<dbReference type="EMBL" id="CAIF01000002">
    <property type="protein sequence ID" value="CCH40625.1"/>
    <property type="molecule type" value="Genomic_DNA"/>
</dbReference>
<sequence length="164" mass="18343">MEPISGKPGADAHQSEPEQPGTASDHNNSMITAVSADRDHDSPITSPIIHRAATAGNSIDGGDKGQARSDIDVKFDEVINNKSNELIKLMKEIVDSTQLKDDELDNFIGEQTNGINDKKFDWKNIVDVSEKIFNDYSKEMESISKEFDEFNKVRLYHLSIFNLM</sequence>
<feature type="compositionally biased region" description="Polar residues" evidence="1">
    <location>
        <begin position="21"/>
        <end position="32"/>
    </location>
</feature>
<evidence type="ECO:0000313" key="2">
    <source>
        <dbReference type="EMBL" id="CCH40625.1"/>
    </source>
</evidence>
<proteinExistence type="predicted"/>
<protein>
    <submittedName>
        <fullName evidence="2">Uncharacterized protein</fullName>
    </submittedName>
</protein>
<organism evidence="2 3">
    <name type="scientific">Wickerhamomyces ciferrii (strain ATCC 14091 / BCRC 22168 / CBS 111 / JCM 3599 / NBRC 0793 / NRRL Y-1031 F-60-10)</name>
    <name type="common">Yeast</name>
    <name type="synonym">Pichia ciferrii</name>
    <dbReference type="NCBI Taxonomy" id="1206466"/>
    <lineage>
        <taxon>Eukaryota</taxon>
        <taxon>Fungi</taxon>
        <taxon>Dikarya</taxon>
        <taxon>Ascomycota</taxon>
        <taxon>Saccharomycotina</taxon>
        <taxon>Saccharomycetes</taxon>
        <taxon>Phaffomycetales</taxon>
        <taxon>Wickerhamomycetaceae</taxon>
        <taxon>Wickerhamomyces</taxon>
    </lineage>
</organism>
<dbReference type="AlphaFoldDB" id="K0K6U7"/>
<dbReference type="HOGENOM" id="CLU_1620335_0_0_1"/>
<reference evidence="2 3" key="1">
    <citation type="journal article" date="2012" name="Eukaryot. Cell">
        <title>Draft genome sequence of Wickerhamomyces ciferrii NRRL Y-1031 F-60-10.</title>
        <authorList>
            <person name="Schneider J."/>
            <person name="Andrea H."/>
            <person name="Blom J."/>
            <person name="Jaenicke S."/>
            <person name="Ruckert C."/>
            <person name="Schorsch C."/>
            <person name="Szczepanowski R."/>
            <person name="Farwick M."/>
            <person name="Goesmann A."/>
            <person name="Puhler A."/>
            <person name="Schaffer S."/>
            <person name="Tauch A."/>
            <person name="Kohler T."/>
            <person name="Brinkrolf K."/>
        </authorList>
    </citation>
    <scope>NUCLEOTIDE SEQUENCE [LARGE SCALE GENOMIC DNA]</scope>
    <source>
        <strain evidence="3">ATCC 14091 / BCRC 22168 / CBS 111 / JCM 3599 / NBRC 0793 / NRRL Y-1031 F-60-10</strain>
    </source>
</reference>
<evidence type="ECO:0000256" key="1">
    <source>
        <dbReference type="SAM" id="MobiDB-lite"/>
    </source>
</evidence>
<evidence type="ECO:0000313" key="3">
    <source>
        <dbReference type="Proteomes" id="UP000009328"/>
    </source>
</evidence>
<accession>K0K6U7</accession>
<gene>
    <name evidence="2" type="ORF">BN7_159</name>
</gene>
<keyword evidence="3" id="KW-1185">Reference proteome</keyword>
<dbReference type="InParanoid" id="K0K6U7"/>
<feature type="region of interest" description="Disordered" evidence="1">
    <location>
        <begin position="1"/>
        <end position="44"/>
    </location>
</feature>
<dbReference type="Proteomes" id="UP000009328">
    <property type="component" value="Unassembled WGS sequence"/>
</dbReference>
<name>K0K6U7_WICCF</name>
<comment type="caution">
    <text evidence="2">The sequence shown here is derived from an EMBL/GenBank/DDBJ whole genome shotgun (WGS) entry which is preliminary data.</text>
</comment>